<dbReference type="RefSeq" id="WP_090068650.1">
    <property type="nucleotide sequence ID" value="NZ_FOVR01000001.1"/>
</dbReference>
<dbReference type="Proteomes" id="UP000199236">
    <property type="component" value="Unassembled WGS sequence"/>
</dbReference>
<comment type="pathway">
    <text evidence="8">Porphyrin-containing compound metabolism; siroheme biosynthesis; precorrin-2 from uroporphyrinogen III: step 1/1.</text>
</comment>
<dbReference type="InterPro" id="IPR035996">
    <property type="entry name" value="4pyrrol_Methylase_sf"/>
</dbReference>
<dbReference type="OrthoDB" id="9815856at2"/>
<evidence type="ECO:0000256" key="2">
    <source>
        <dbReference type="ARBA" id="ARBA00012162"/>
    </source>
</evidence>
<evidence type="ECO:0000313" key="12">
    <source>
        <dbReference type="Proteomes" id="UP000199236"/>
    </source>
</evidence>
<dbReference type="PANTHER" id="PTHR45790">
    <property type="entry name" value="SIROHEME SYNTHASE-RELATED"/>
    <property type="match status" value="1"/>
</dbReference>
<reference evidence="11 12" key="1">
    <citation type="submission" date="2016-10" db="EMBL/GenBank/DDBJ databases">
        <authorList>
            <person name="de Groot N.N."/>
        </authorList>
    </citation>
    <scope>NUCLEOTIDE SEQUENCE [LARGE SCALE GENOMIC DNA]</scope>
    <source>
        <strain evidence="11 12">CGMCC 1.9157</strain>
    </source>
</reference>
<comment type="similarity">
    <text evidence="1">Belongs to the precorrin methyltransferase family.</text>
</comment>
<dbReference type="InterPro" id="IPR006366">
    <property type="entry name" value="CobA/CysG_C"/>
</dbReference>
<dbReference type="EC" id="2.1.1.107" evidence="2"/>
<dbReference type="SUPFAM" id="SSF53790">
    <property type="entry name" value="Tetrapyrrole methylase"/>
    <property type="match status" value="1"/>
</dbReference>
<comment type="pathway">
    <text evidence="9">Cofactor biosynthesis; adenosylcobalamin biosynthesis; precorrin-2 from uroporphyrinogen III: step 1/1.</text>
</comment>
<evidence type="ECO:0000313" key="11">
    <source>
        <dbReference type="EMBL" id="SFN65379.1"/>
    </source>
</evidence>
<dbReference type="GO" id="GO:0009236">
    <property type="term" value="P:cobalamin biosynthetic process"/>
    <property type="evidence" value="ECO:0007669"/>
    <property type="project" value="UniProtKB-KW"/>
</dbReference>
<dbReference type="UniPathway" id="UPA00262">
    <property type="reaction ID" value="UER00211"/>
</dbReference>
<evidence type="ECO:0000256" key="9">
    <source>
        <dbReference type="ARBA" id="ARBA00060548"/>
    </source>
</evidence>
<keyword evidence="4 11" id="KW-0489">Methyltransferase</keyword>
<keyword evidence="7" id="KW-0627">Porphyrin biosynthesis</keyword>
<dbReference type="AlphaFoldDB" id="A0A1I5AT62"/>
<evidence type="ECO:0000256" key="5">
    <source>
        <dbReference type="ARBA" id="ARBA00022679"/>
    </source>
</evidence>
<dbReference type="GO" id="GO:0032259">
    <property type="term" value="P:methylation"/>
    <property type="evidence" value="ECO:0007669"/>
    <property type="project" value="UniProtKB-KW"/>
</dbReference>
<dbReference type="InterPro" id="IPR000878">
    <property type="entry name" value="4pyrrol_Mease"/>
</dbReference>
<evidence type="ECO:0000259" key="10">
    <source>
        <dbReference type="Pfam" id="PF00590"/>
    </source>
</evidence>
<dbReference type="FunFam" id="3.40.1010.10:FF:000001">
    <property type="entry name" value="Siroheme synthase"/>
    <property type="match status" value="1"/>
</dbReference>
<dbReference type="PANTHER" id="PTHR45790:SF3">
    <property type="entry name" value="S-ADENOSYL-L-METHIONINE-DEPENDENT UROPORPHYRINOGEN III METHYLTRANSFERASE, CHLOROPLASTIC"/>
    <property type="match status" value="1"/>
</dbReference>
<evidence type="ECO:0000256" key="1">
    <source>
        <dbReference type="ARBA" id="ARBA00005879"/>
    </source>
</evidence>
<evidence type="ECO:0000256" key="8">
    <source>
        <dbReference type="ARBA" id="ARBA00025705"/>
    </source>
</evidence>
<gene>
    <name evidence="11" type="ORF">SAMN04488056_101596</name>
</gene>
<keyword evidence="6" id="KW-0949">S-adenosyl-L-methionine</keyword>
<proteinExistence type="inferred from homology"/>
<evidence type="ECO:0000256" key="7">
    <source>
        <dbReference type="ARBA" id="ARBA00023244"/>
    </source>
</evidence>
<dbReference type="NCBIfam" id="NF004790">
    <property type="entry name" value="PRK06136.1"/>
    <property type="match status" value="1"/>
</dbReference>
<dbReference type="CDD" id="cd11642">
    <property type="entry name" value="SUMT"/>
    <property type="match status" value="1"/>
</dbReference>
<name>A0A1I5AT62_9HYPH</name>
<organism evidence="11 12">
    <name type="scientific">Cohaesibacter marisflavi</name>
    <dbReference type="NCBI Taxonomy" id="655353"/>
    <lineage>
        <taxon>Bacteria</taxon>
        <taxon>Pseudomonadati</taxon>
        <taxon>Pseudomonadota</taxon>
        <taxon>Alphaproteobacteria</taxon>
        <taxon>Hyphomicrobiales</taxon>
        <taxon>Cohaesibacteraceae</taxon>
    </lineage>
</organism>
<evidence type="ECO:0000256" key="4">
    <source>
        <dbReference type="ARBA" id="ARBA00022603"/>
    </source>
</evidence>
<dbReference type="InterPro" id="IPR050161">
    <property type="entry name" value="Siro_Cobalamin_biosynth"/>
</dbReference>
<sequence>MSNSPVQDSYSQILFDGLPEFEPGWVWLVGGGPGDRGLLTLHAVNALRQADAIVYDALVDKALLSFARPDIIVEYAGKRGGRPSSKQKDINLRLIELAKEGKRVLRFKGGDPFIFGRGGEEALQLVEAGVPFRVVPGITAGIGGLCYAGIPATHRDINQSVTFLTGHDHTGEMPTALDWDGIAKGSQVIVMYMAMKHLHGITKKLMDAGRDPEEGAAVICNASTPRQEVLTSTLAHIADDAHNSNMEPPAIVVIGNVVKLRDGLDWLGFANGGKILVSDPLGIKS</sequence>
<accession>A0A1I5AT62</accession>
<dbReference type="Gene3D" id="3.30.950.10">
    <property type="entry name" value="Methyltransferase, Cobalt-precorrin-4 Transmethylase, Domain 2"/>
    <property type="match status" value="1"/>
</dbReference>
<dbReference type="STRING" id="655353.SAMN04488056_101596"/>
<dbReference type="EMBL" id="FOVR01000001">
    <property type="protein sequence ID" value="SFN65379.1"/>
    <property type="molecule type" value="Genomic_DNA"/>
</dbReference>
<protein>
    <recommendedName>
        <fullName evidence="2">uroporphyrinogen-III C-methyltransferase</fullName>
        <ecNumber evidence="2">2.1.1.107</ecNumber>
    </recommendedName>
</protein>
<dbReference type="FunFam" id="3.30.950.10:FF:000001">
    <property type="entry name" value="Siroheme synthase"/>
    <property type="match status" value="1"/>
</dbReference>
<feature type="domain" description="Tetrapyrrole methylase" evidence="10">
    <location>
        <begin position="26"/>
        <end position="237"/>
    </location>
</feature>
<dbReference type="InterPro" id="IPR014777">
    <property type="entry name" value="4pyrrole_Mease_sub1"/>
</dbReference>
<dbReference type="NCBIfam" id="TIGR01469">
    <property type="entry name" value="cobA_cysG_Cterm"/>
    <property type="match status" value="1"/>
</dbReference>
<dbReference type="InterPro" id="IPR014776">
    <property type="entry name" value="4pyrrole_Mease_sub2"/>
</dbReference>
<evidence type="ECO:0000256" key="6">
    <source>
        <dbReference type="ARBA" id="ARBA00022691"/>
    </source>
</evidence>
<dbReference type="GO" id="GO:0019354">
    <property type="term" value="P:siroheme biosynthetic process"/>
    <property type="evidence" value="ECO:0007669"/>
    <property type="project" value="UniProtKB-UniPathway"/>
</dbReference>
<dbReference type="Pfam" id="PF00590">
    <property type="entry name" value="TP_methylase"/>
    <property type="match status" value="1"/>
</dbReference>
<keyword evidence="12" id="KW-1185">Reference proteome</keyword>
<keyword evidence="5 11" id="KW-0808">Transferase</keyword>
<dbReference type="GO" id="GO:0004851">
    <property type="term" value="F:uroporphyrin-III C-methyltransferase activity"/>
    <property type="evidence" value="ECO:0007669"/>
    <property type="project" value="UniProtKB-EC"/>
</dbReference>
<evidence type="ECO:0000256" key="3">
    <source>
        <dbReference type="ARBA" id="ARBA00022573"/>
    </source>
</evidence>
<keyword evidence="3" id="KW-0169">Cobalamin biosynthesis</keyword>
<dbReference type="Gene3D" id="3.40.1010.10">
    <property type="entry name" value="Cobalt-precorrin-4 Transmethylase, Domain 1"/>
    <property type="match status" value="1"/>
</dbReference>